<accession>A0A438AM77</accession>
<sequence>MAAGALDRRVQVLRETGGDDGFSSTAGRYATFGVPVWAAKRDVNDTERWRADQVAASVTTRFTVRWSGFARGITPRDRLICDGVTYEITGIKEGSGRRRWLEITCAARSDERASDEQ</sequence>
<dbReference type="AlphaFoldDB" id="A0A438AM77"/>
<dbReference type="Proteomes" id="UP000285908">
    <property type="component" value="Unassembled WGS sequence"/>
</dbReference>
<evidence type="ECO:0000313" key="2">
    <source>
        <dbReference type="Proteomes" id="UP000285908"/>
    </source>
</evidence>
<protein>
    <submittedName>
        <fullName evidence="1">Head-tail adaptor protein</fullName>
    </submittedName>
</protein>
<dbReference type="InterPro" id="IPR008767">
    <property type="entry name" value="Phage_SPP1_head-tail_adaptor"/>
</dbReference>
<dbReference type="EMBL" id="RQXX01000001">
    <property type="protein sequence ID" value="RVV99705.1"/>
    <property type="molecule type" value="Genomic_DNA"/>
</dbReference>
<organism evidence="1 2">
    <name type="scientific">Mesobaculum littorinae</name>
    <dbReference type="NCBI Taxonomy" id="2486419"/>
    <lineage>
        <taxon>Bacteria</taxon>
        <taxon>Pseudomonadati</taxon>
        <taxon>Pseudomonadota</taxon>
        <taxon>Alphaproteobacteria</taxon>
        <taxon>Rhodobacterales</taxon>
        <taxon>Roseobacteraceae</taxon>
        <taxon>Mesobaculum</taxon>
    </lineage>
</organism>
<dbReference type="InterPro" id="IPR038666">
    <property type="entry name" value="SSP1_head-tail_sf"/>
</dbReference>
<dbReference type="NCBIfam" id="TIGR01563">
    <property type="entry name" value="gp16_SPP1"/>
    <property type="match status" value="1"/>
</dbReference>
<gene>
    <name evidence="1" type="ORF">EKE94_03215</name>
</gene>
<evidence type="ECO:0000313" key="1">
    <source>
        <dbReference type="EMBL" id="RVV99705.1"/>
    </source>
</evidence>
<dbReference type="Pfam" id="PF05521">
    <property type="entry name" value="Phage_HCP"/>
    <property type="match status" value="1"/>
</dbReference>
<comment type="caution">
    <text evidence="1">The sequence shown here is derived from an EMBL/GenBank/DDBJ whole genome shotgun (WGS) entry which is preliminary data.</text>
</comment>
<proteinExistence type="predicted"/>
<name>A0A438AM77_9RHOB</name>
<dbReference type="OrthoDB" id="7998779at2"/>
<keyword evidence="2" id="KW-1185">Reference proteome</keyword>
<dbReference type="RefSeq" id="WP_127905148.1">
    <property type="nucleotide sequence ID" value="NZ_RQXX01000001.1"/>
</dbReference>
<dbReference type="Gene3D" id="2.40.10.270">
    <property type="entry name" value="Bacteriophage SPP1 head-tail adaptor protein"/>
    <property type="match status" value="1"/>
</dbReference>
<reference evidence="1 2" key="1">
    <citation type="submission" date="2018-11" db="EMBL/GenBank/DDBJ databases">
        <title>Mesobaculum littorinae gen. nov., sp. nov., isolated from Littorina scabra that represents a novel genus of the order Rhodobacteraceae.</title>
        <authorList>
            <person name="Li F."/>
        </authorList>
    </citation>
    <scope>NUCLEOTIDE SEQUENCE [LARGE SCALE GENOMIC DNA]</scope>
    <source>
        <strain evidence="1 2">M0103</strain>
    </source>
</reference>